<proteinExistence type="predicted"/>
<gene>
    <name evidence="1" type="ORF">TNCT_387511</name>
</gene>
<dbReference type="Proteomes" id="UP000887116">
    <property type="component" value="Unassembled WGS sequence"/>
</dbReference>
<name>A0A8X6J365_TRICU</name>
<dbReference type="AlphaFoldDB" id="A0A8X6J365"/>
<protein>
    <submittedName>
        <fullName evidence="1">Uncharacterized protein</fullName>
    </submittedName>
</protein>
<organism evidence="1 2">
    <name type="scientific">Trichonephila clavata</name>
    <name type="common">Joro spider</name>
    <name type="synonym">Nephila clavata</name>
    <dbReference type="NCBI Taxonomy" id="2740835"/>
    <lineage>
        <taxon>Eukaryota</taxon>
        <taxon>Metazoa</taxon>
        <taxon>Ecdysozoa</taxon>
        <taxon>Arthropoda</taxon>
        <taxon>Chelicerata</taxon>
        <taxon>Arachnida</taxon>
        <taxon>Araneae</taxon>
        <taxon>Araneomorphae</taxon>
        <taxon>Entelegynae</taxon>
        <taxon>Araneoidea</taxon>
        <taxon>Nephilidae</taxon>
        <taxon>Trichonephila</taxon>
    </lineage>
</organism>
<comment type="caution">
    <text evidence="1">The sequence shown here is derived from an EMBL/GenBank/DDBJ whole genome shotgun (WGS) entry which is preliminary data.</text>
</comment>
<evidence type="ECO:0000313" key="2">
    <source>
        <dbReference type="Proteomes" id="UP000887116"/>
    </source>
</evidence>
<evidence type="ECO:0000313" key="1">
    <source>
        <dbReference type="EMBL" id="GFR18030.1"/>
    </source>
</evidence>
<sequence>MEPGKHLNSPQFITPYFRAANRELSHLLFTTNSHALSPACNSMTNISFSRTAVSRQNLKSASLQTLTSPLCLVLPTNQIAPFQQTTVTYSLSHPGTSTVKGTKTLDRR</sequence>
<dbReference type="EMBL" id="BMAO01037483">
    <property type="protein sequence ID" value="GFR18030.1"/>
    <property type="molecule type" value="Genomic_DNA"/>
</dbReference>
<accession>A0A8X6J365</accession>
<reference evidence="1" key="1">
    <citation type="submission" date="2020-07" db="EMBL/GenBank/DDBJ databases">
        <title>Multicomponent nature underlies the extraordinary mechanical properties of spider dragline silk.</title>
        <authorList>
            <person name="Kono N."/>
            <person name="Nakamura H."/>
            <person name="Mori M."/>
            <person name="Yoshida Y."/>
            <person name="Ohtoshi R."/>
            <person name="Malay A.D."/>
            <person name="Moran D.A.P."/>
            <person name="Tomita M."/>
            <person name="Numata K."/>
            <person name="Arakawa K."/>
        </authorList>
    </citation>
    <scope>NUCLEOTIDE SEQUENCE</scope>
</reference>
<keyword evidence="2" id="KW-1185">Reference proteome</keyword>